<proteinExistence type="predicted"/>
<reference evidence="1 3" key="2">
    <citation type="journal article" date="2018" name="Plant J.">
        <title>The Physcomitrella patens chromosome-scale assembly reveals moss genome structure and evolution.</title>
        <authorList>
            <person name="Lang D."/>
            <person name="Ullrich K.K."/>
            <person name="Murat F."/>
            <person name="Fuchs J."/>
            <person name="Jenkins J."/>
            <person name="Haas F.B."/>
            <person name="Piednoel M."/>
            <person name="Gundlach H."/>
            <person name="Van Bel M."/>
            <person name="Meyberg R."/>
            <person name="Vives C."/>
            <person name="Morata J."/>
            <person name="Symeonidi A."/>
            <person name="Hiss M."/>
            <person name="Muchero W."/>
            <person name="Kamisugi Y."/>
            <person name="Saleh O."/>
            <person name="Blanc G."/>
            <person name="Decker E.L."/>
            <person name="van Gessel N."/>
            <person name="Grimwood J."/>
            <person name="Hayes R.D."/>
            <person name="Graham S.W."/>
            <person name="Gunter L.E."/>
            <person name="McDaniel S.F."/>
            <person name="Hoernstein S.N.W."/>
            <person name="Larsson A."/>
            <person name="Li F.W."/>
            <person name="Perroud P.F."/>
            <person name="Phillips J."/>
            <person name="Ranjan P."/>
            <person name="Rokshar D.S."/>
            <person name="Rothfels C.J."/>
            <person name="Schneider L."/>
            <person name="Shu S."/>
            <person name="Stevenson D.W."/>
            <person name="Thummler F."/>
            <person name="Tillich M."/>
            <person name="Villarreal Aguilar J.C."/>
            <person name="Widiez T."/>
            <person name="Wong G.K."/>
            <person name="Wymore A."/>
            <person name="Zhang Y."/>
            <person name="Zimmer A.D."/>
            <person name="Quatrano R.S."/>
            <person name="Mayer K.F.X."/>
            <person name="Goodstein D."/>
            <person name="Casacuberta J.M."/>
            <person name="Vandepoele K."/>
            <person name="Reski R."/>
            <person name="Cuming A.C."/>
            <person name="Tuskan G.A."/>
            <person name="Maumus F."/>
            <person name="Salse J."/>
            <person name="Schmutz J."/>
            <person name="Rensing S.A."/>
        </authorList>
    </citation>
    <scope>NUCLEOTIDE SEQUENCE [LARGE SCALE GENOMIC DNA]</scope>
    <source>
        <strain evidence="2 3">cv. Gransden 2004</strain>
    </source>
</reference>
<name>A0A2K1JMW0_PHYPA</name>
<dbReference type="Gramene" id="Pp3c13_22180V3.1">
    <property type="protein sequence ID" value="PAC:32930389.CDS.1"/>
    <property type="gene ID" value="Pp3c13_22180"/>
</dbReference>
<gene>
    <name evidence="1" type="ORF">PHYPA_017709</name>
</gene>
<reference evidence="1 3" key="1">
    <citation type="journal article" date="2008" name="Science">
        <title>The Physcomitrella genome reveals evolutionary insights into the conquest of land by plants.</title>
        <authorList>
            <person name="Rensing S."/>
            <person name="Lang D."/>
            <person name="Zimmer A."/>
            <person name="Terry A."/>
            <person name="Salamov A."/>
            <person name="Shapiro H."/>
            <person name="Nishiyama T."/>
            <person name="Perroud P.-F."/>
            <person name="Lindquist E."/>
            <person name="Kamisugi Y."/>
            <person name="Tanahashi T."/>
            <person name="Sakakibara K."/>
            <person name="Fujita T."/>
            <person name="Oishi K."/>
            <person name="Shin-I T."/>
            <person name="Kuroki Y."/>
            <person name="Toyoda A."/>
            <person name="Suzuki Y."/>
            <person name="Hashimoto A."/>
            <person name="Yamaguchi K."/>
            <person name="Sugano A."/>
            <person name="Kohara Y."/>
            <person name="Fujiyama A."/>
            <person name="Anterola A."/>
            <person name="Aoki S."/>
            <person name="Ashton N."/>
            <person name="Barbazuk W.B."/>
            <person name="Barker E."/>
            <person name="Bennetzen J."/>
            <person name="Bezanilla M."/>
            <person name="Blankenship R."/>
            <person name="Cho S.H."/>
            <person name="Dutcher S."/>
            <person name="Estelle M."/>
            <person name="Fawcett J.A."/>
            <person name="Gundlach H."/>
            <person name="Hanada K."/>
            <person name="Heyl A."/>
            <person name="Hicks K.A."/>
            <person name="Hugh J."/>
            <person name="Lohr M."/>
            <person name="Mayer K."/>
            <person name="Melkozernov A."/>
            <person name="Murata T."/>
            <person name="Nelson D."/>
            <person name="Pils B."/>
            <person name="Prigge M."/>
            <person name="Reiss B."/>
            <person name="Renner T."/>
            <person name="Rombauts S."/>
            <person name="Rushton P."/>
            <person name="Sanderfoot A."/>
            <person name="Schween G."/>
            <person name="Shiu S.-H."/>
            <person name="Stueber K."/>
            <person name="Theodoulou F.L."/>
            <person name="Tu H."/>
            <person name="Van de Peer Y."/>
            <person name="Verrier P.J."/>
            <person name="Waters E."/>
            <person name="Wood A."/>
            <person name="Yang L."/>
            <person name="Cove D."/>
            <person name="Cuming A."/>
            <person name="Hasebe M."/>
            <person name="Lucas S."/>
            <person name="Mishler D.B."/>
            <person name="Reski R."/>
            <person name="Grigoriev I."/>
            <person name="Quatrano R.S."/>
            <person name="Boore J.L."/>
        </authorList>
    </citation>
    <scope>NUCLEOTIDE SEQUENCE [LARGE SCALE GENOMIC DNA]</scope>
    <source>
        <strain evidence="2 3">cv. Gransden 2004</strain>
    </source>
</reference>
<dbReference type="EnsemblPlants" id="Pp3c13_22180V3.1">
    <property type="protein sequence ID" value="PAC:32930389.CDS.1"/>
    <property type="gene ID" value="Pp3c13_22180"/>
</dbReference>
<accession>A0A2K1JMW0</accession>
<evidence type="ECO:0000313" key="1">
    <source>
        <dbReference type="EMBL" id="PNR42877.1"/>
    </source>
</evidence>
<dbReference type="AlphaFoldDB" id="A0A2K1JMW0"/>
<reference evidence="2" key="3">
    <citation type="submission" date="2020-12" db="UniProtKB">
        <authorList>
            <consortium name="EnsemblPlants"/>
        </authorList>
    </citation>
    <scope>IDENTIFICATION</scope>
</reference>
<evidence type="ECO:0000313" key="3">
    <source>
        <dbReference type="Proteomes" id="UP000006727"/>
    </source>
</evidence>
<protein>
    <submittedName>
        <fullName evidence="1 2">Uncharacterized protein</fullName>
    </submittedName>
</protein>
<sequence length="87" mass="9703">MPTFRINPIPAQVTVHYGTQSSICNEICEGCEPMVAALANTVMRLVVLAVGCSSFSTSCEEVDRTKWQKFGSQRICFRLLSWPRSCD</sequence>
<dbReference type="InParanoid" id="A0A2K1JMW0"/>
<dbReference type="EMBL" id="ABEU02000013">
    <property type="protein sequence ID" value="PNR42877.1"/>
    <property type="molecule type" value="Genomic_DNA"/>
</dbReference>
<dbReference type="Proteomes" id="UP000006727">
    <property type="component" value="Chromosome 13"/>
</dbReference>
<evidence type="ECO:0000313" key="2">
    <source>
        <dbReference type="EnsemblPlants" id="PAC:32930389.CDS.1"/>
    </source>
</evidence>
<keyword evidence="3" id="KW-1185">Reference proteome</keyword>
<organism evidence="1">
    <name type="scientific">Physcomitrium patens</name>
    <name type="common">Spreading-leaved earth moss</name>
    <name type="synonym">Physcomitrella patens</name>
    <dbReference type="NCBI Taxonomy" id="3218"/>
    <lineage>
        <taxon>Eukaryota</taxon>
        <taxon>Viridiplantae</taxon>
        <taxon>Streptophyta</taxon>
        <taxon>Embryophyta</taxon>
        <taxon>Bryophyta</taxon>
        <taxon>Bryophytina</taxon>
        <taxon>Bryopsida</taxon>
        <taxon>Funariidae</taxon>
        <taxon>Funariales</taxon>
        <taxon>Funariaceae</taxon>
        <taxon>Physcomitrium</taxon>
    </lineage>
</organism>